<evidence type="ECO:0000256" key="3">
    <source>
        <dbReference type="ARBA" id="ARBA00022660"/>
    </source>
</evidence>
<protein>
    <recommendedName>
        <fullName evidence="10">ETC complex I subunit</fullName>
    </recommendedName>
</protein>
<dbReference type="EMBL" id="QRAL01000046">
    <property type="protein sequence ID" value="RSU48380.1"/>
    <property type="molecule type" value="Genomic_DNA"/>
</dbReference>
<keyword evidence="3" id="KW-0679">Respiratory chain</keyword>
<dbReference type="AlphaFoldDB" id="A0A430BFW4"/>
<keyword evidence="2" id="KW-0813">Transport</keyword>
<accession>A0A430BFW4</accession>
<evidence type="ECO:0000313" key="8">
    <source>
        <dbReference type="EMBL" id="RSU48380.1"/>
    </source>
</evidence>
<dbReference type="RefSeq" id="WP_125999934.1">
    <property type="nucleotide sequence ID" value="NZ_QRAL01000046.1"/>
</dbReference>
<keyword evidence="6" id="KW-0472">Membrane</keyword>
<dbReference type="GO" id="GO:0016020">
    <property type="term" value="C:membrane"/>
    <property type="evidence" value="ECO:0007669"/>
    <property type="project" value="UniProtKB-SubCell"/>
</dbReference>
<evidence type="ECO:0008006" key="10">
    <source>
        <dbReference type="Google" id="ProtNLM"/>
    </source>
</evidence>
<dbReference type="GO" id="GO:0022900">
    <property type="term" value="P:electron transport chain"/>
    <property type="evidence" value="ECO:0007669"/>
    <property type="project" value="InterPro"/>
</dbReference>
<evidence type="ECO:0000256" key="2">
    <source>
        <dbReference type="ARBA" id="ARBA00022448"/>
    </source>
</evidence>
<gene>
    <name evidence="8" type="ORF">DAH51_24055</name>
</gene>
<dbReference type="Proteomes" id="UP000287401">
    <property type="component" value="Unassembled WGS sequence"/>
</dbReference>
<evidence type="ECO:0000256" key="7">
    <source>
        <dbReference type="SAM" id="MobiDB-lite"/>
    </source>
</evidence>
<dbReference type="Pfam" id="PF04800">
    <property type="entry name" value="NDUS4"/>
    <property type="match status" value="1"/>
</dbReference>
<feature type="region of interest" description="Disordered" evidence="7">
    <location>
        <begin position="1"/>
        <end position="31"/>
    </location>
</feature>
<proteinExistence type="predicted"/>
<dbReference type="InterPro" id="IPR006885">
    <property type="entry name" value="NADH_UbQ_FeS_4_mit-like"/>
</dbReference>
<name>A0A430BFW4_SPHYA</name>
<evidence type="ECO:0000256" key="6">
    <source>
        <dbReference type="ARBA" id="ARBA00023136"/>
    </source>
</evidence>
<dbReference type="Gene3D" id="3.30.160.190">
    <property type="entry name" value="atu1810 like domain"/>
    <property type="match status" value="1"/>
</dbReference>
<feature type="compositionally biased region" description="Basic and acidic residues" evidence="7">
    <location>
        <begin position="1"/>
        <end position="20"/>
    </location>
</feature>
<keyword evidence="5" id="KW-0249">Electron transport</keyword>
<comment type="subcellular location">
    <subcellularLocation>
        <location evidence="1">Membrane</location>
    </subcellularLocation>
</comment>
<evidence type="ECO:0000256" key="1">
    <source>
        <dbReference type="ARBA" id="ARBA00004370"/>
    </source>
</evidence>
<organism evidence="8 9">
    <name type="scientific">Sphingobium yanoikuyae</name>
    <name type="common">Sphingomonas yanoikuyae</name>
    <dbReference type="NCBI Taxonomy" id="13690"/>
    <lineage>
        <taxon>Bacteria</taxon>
        <taxon>Pseudomonadati</taxon>
        <taxon>Pseudomonadota</taxon>
        <taxon>Alphaproteobacteria</taxon>
        <taxon>Sphingomonadales</taxon>
        <taxon>Sphingomonadaceae</taxon>
        <taxon>Sphingobium</taxon>
    </lineage>
</organism>
<comment type="caution">
    <text evidence="8">The sequence shown here is derived from an EMBL/GenBank/DDBJ whole genome shotgun (WGS) entry which is preliminary data.</text>
</comment>
<sequence length="157" mass="17835">MRKRLGSERRADAGVRKDLDTSIDDYAPPAHGRNTPDDSWWLRYLSSLPDDAVAIIEPLETGPPHGGLAKRNEWRLRFAPRAKPLVDPLTGWTGSEDALNNLDMRFPSRDAAVDYCQRIALRFEVHDPGSHVCQPVNRQRFQLDPPVQLDDLDPDRD</sequence>
<feature type="region of interest" description="Disordered" evidence="7">
    <location>
        <begin position="136"/>
        <end position="157"/>
    </location>
</feature>
<dbReference type="InterPro" id="IPR038532">
    <property type="entry name" value="NDUFS4-like_sf"/>
</dbReference>
<evidence type="ECO:0000313" key="9">
    <source>
        <dbReference type="Proteomes" id="UP000287401"/>
    </source>
</evidence>
<evidence type="ECO:0000256" key="4">
    <source>
        <dbReference type="ARBA" id="ARBA00022946"/>
    </source>
</evidence>
<keyword evidence="4" id="KW-0809">Transit peptide</keyword>
<evidence type="ECO:0000256" key="5">
    <source>
        <dbReference type="ARBA" id="ARBA00022982"/>
    </source>
</evidence>
<reference evidence="8 9" key="1">
    <citation type="submission" date="2018-07" db="EMBL/GenBank/DDBJ databases">
        <title>Genomic and Epidemiologic Investigation of an Indolent Hospital Outbreak.</title>
        <authorList>
            <person name="Johnson R.C."/>
            <person name="Deming C."/>
            <person name="Conlan S."/>
            <person name="Zellmer C.J."/>
            <person name="Michelin A.V."/>
            <person name="Lee-Lin S."/>
            <person name="Thomas P.J."/>
            <person name="Park M."/>
            <person name="Weingarten R.A."/>
            <person name="Less J."/>
            <person name="Dekker J.P."/>
            <person name="Frank K.M."/>
            <person name="Musser K.A."/>
            <person name="Mcquiston J.R."/>
            <person name="Henderson D.K."/>
            <person name="Lau A.F."/>
            <person name="Palmore T.N."/>
            <person name="Segre J.A."/>
        </authorList>
    </citation>
    <scope>NUCLEOTIDE SEQUENCE [LARGE SCALE GENOMIC DNA]</scope>
    <source>
        <strain evidence="8 9">SK-NIH.Env6_1116</strain>
    </source>
</reference>